<evidence type="ECO:0000256" key="2">
    <source>
        <dbReference type="ARBA" id="ARBA00022679"/>
    </source>
</evidence>
<dbReference type="EMBL" id="FQZQ01000032">
    <property type="protein sequence ID" value="SHK48408.1"/>
    <property type="molecule type" value="Genomic_DNA"/>
</dbReference>
<name>A0A1M6SV06_9RHOB</name>
<dbReference type="Pfam" id="PF05853">
    <property type="entry name" value="BKACE"/>
    <property type="match status" value="1"/>
</dbReference>
<evidence type="ECO:0000313" key="6">
    <source>
        <dbReference type="Proteomes" id="UP000183982"/>
    </source>
</evidence>
<dbReference type="Proteomes" id="UP000183982">
    <property type="component" value="Unassembled WGS sequence"/>
</dbReference>
<dbReference type="InterPro" id="IPR008567">
    <property type="entry name" value="BKACE"/>
</dbReference>
<evidence type="ECO:0000256" key="1">
    <source>
        <dbReference type="ARBA" id="ARBA00001947"/>
    </source>
</evidence>
<reference evidence="6" key="1">
    <citation type="submission" date="2016-11" db="EMBL/GenBank/DDBJ databases">
        <authorList>
            <person name="Varghese N."/>
            <person name="Submissions S."/>
        </authorList>
    </citation>
    <scope>NUCLEOTIDE SEQUENCE [LARGE SCALE GENOMIC DNA]</scope>
    <source>
        <strain evidence="6">DSM 100564</strain>
    </source>
</reference>
<accession>A0A1M6SV06</accession>
<dbReference type="GO" id="GO:0043720">
    <property type="term" value="F:3-keto-5-aminohexanoate cleavage activity"/>
    <property type="evidence" value="ECO:0007669"/>
    <property type="project" value="InterPro"/>
</dbReference>
<dbReference type="Gene3D" id="3.20.20.70">
    <property type="entry name" value="Aldolase class I"/>
    <property type="match status" value="1"/>
</dbReference>
<dbReference type="RefSeq" id="WP_245815217.1">
    <property type="nucleotide sequence ID" value="NZ_FQZQ01000032.1"/>
</dbReference>
<keyword evidence="2" id="KW-0808">Transferase</keyword>
<comment type="cofactor">
    <cofactor evidence="1">
        <name>Zn(2+)</name>
        <dbReference type="ChEBI" id="CHEBI:29105"/>
    </cofactor>
</comment>
<dbReference type="AlphaFoldDB" id="A0A1M6SV06"/>
<dbReference type="STRING" id="1470563.SAMN05444000_13219"/>
<proteinExistence type="predicted"/>
<dbReference type="PANTHER" id="PTHR37418">
    <property type="entry name" value="3-KETO-5-AMINOHEXANOATE CLEAVAGE ENZYME-RELATED"/>
    <property type="match status" value="1"/>
</dbReference>
<organism evidence="5 6">
    <name type="scientific">Shimia gijangensis</name>
    <dbReference type="NCBI Taxonomy" id="1470563"/>
    <lineage>
        <taxon>Bacteria</taxon>
        <taxon>Pseudomonadati</taxon>
        <taxon>Pseudomonadota</taxon>
        <taxon>Alphaproteobacteria</taxon>
        <taxon>Rhodobacterales</taxon>
        <taxon>Roseobacteraceae</taxon>
    </lineage>
</organism>
<dbReference type="GO" id="GO:0046872">
    <property type="term" value="F:metal ion binding"/>
    <property type="evidence" value="ECO:0007669"/>
    <property type="project" value="UniProtKB-KW"/>
</dbReference>
<evidence type="ECO:0000256" key="4">
    <source>
        <dbReference type="ARBA" id="ARBA00022833"/>
    </source>
</evidence>
<gene>
    <name evidence="5" type="ORF">SAMN05444000_13219</name>
</gene>
<evidence type="ECO:0000313" key="5">
    <source>
        <dbReference type="EMBL" id="SHK48408.1"/>
    </source>
</evidence>
<keyword evidence="3" id="KW-0479">Metal-binding</keyword>
<dbReference type="PANTHER" id="PTHR37418:SF2">
    <property type="entry name" value="3-KETO-5-AMINOHEXANOATE CLEAVAGE ENZYME"/>
    <property type="match status" value="1"/>
</dbReference>
<protein>
    <submittedName>
        <fullName evidence="5">Uncharacterized conserved protein, DUF849 family</fullName>
    </submittedName>
</protein>
<sequence>MQIYGSAIAMNRVFLTCAIVGNFTTRDQNENLPITPEEIANDCLEAEAEGAAIVHIHVRDTETEQPSMEVGLYREVVERIREKSTDLIINLTTGNGGRYHPSDDDPAIAGPRTNLLRPELRVEHVLALKPDIATLDLNTMLFGGEAVINTVQSISTMANLMQKAGVRPEIELFDSGDIAILHHLIKQGVLPVDPLCSIVMGVNFGFRPSPETLLYARDQLPKDATWTGFATGKWAFPMVVQSAIAGGNVRIGMEDATFLNRGMKAPSNAAMVTKAVRMARDLGAEVLSAANTRELLNLPMK</sequence>
<keyword evidence="4" id="KW-0862">Zinc</keyword>
<evidence type="ECO:0000256" key="3">
    <source>
        <dbReference type="ARBA" id="ARBA00022723"/>
    </source>
</evidence>
<dbReference type="InterPro" id="IPR013785">
    <property type="entry name" value="Aldolase_TIM"/>
</dbReference>
<keyword evidence="6" id="KW-1185">Reference proteome</keyword>